<evidence type="ECO:0000313" key="2">
    <source>
        <dbReference type="EMBL" id="EFA85609.1"/>
    </source>
</evidence>
<evidence type="ECO:0000313" key="3">
    <source>
        <dbReference type="Proteomes" id="UP000001396"/>
    </source>
</evidence>
<dbReference type="RefSeq" id="XP_020437716.1">
    <property type="nucleotide sequence ID" value="XM_020572401.1"/>
</dbReference>
<dbReference type="AlphaFoldDB" id="D3AZ52"/>
<protein>
    <recommendedName>
        <fullName evidence="1">Transposase Helix-turn-helix domain-containing protein</fullName>
    </recommendedName>
</protein>
<sequence>MTVESLKRKKSNTKVKRTALDNKMLAFAVEDLLTYGSSGYRYARQFIETGDIRVVQFKKLVGVSKSSIDIILDEYLVHNPLTHPNSTKFLRPLDRIIITMFHMRHYTSDIFTGFLFRISRTAVNRVKMAMIEYLFSRQRKSNILGRSKVFKCLSEMFRYSGRLNEDQTCNLNDHYWRAVVYVYFDIERTCERRFQADIPPDDLLDLH</sequence>
<organism evidence="2 3">
    <name type="scientific">Heterostelium pallidum (strain ATCC 26659 / Pp 5 / PN500)</name>
    <name type="common">Cellular slime mold</name>
    <name type="synonym">Polysphondylium pallidum</name>
    <dbReference type="NCBI Taxonomy" id="670386"/>
    <lineage>
        <taxon>Eukaryota</taxon>
        <taxon>Amoebozoa</taxon>
        <taxon>Evosea</taxon>
        <taxon>Eumycetozoa</taxon>
        <taxon>Dictyostelia</taxon>
        <taxon>Acytosteliales</taxon>
        <taxon>Acytosteliaceae</taxon>
        <taxon>Heterostelium</taxon>
    </lineage>
</organism>
<dbReference type="InterPro" id="IPR027805">
    <property type="entry name" value="Transposase_HTH_dom"/>
</dbReference>
<dbReference type="GeneID" id="31356921"/>
<dbReference type="Proteomes" id="UP000001396">
    <property type="component" value="Unassembled WGS sequence"/>
</dbReference>
<reference evidence="2 3" key="1">
    <citation type="journal article" date="2011" name="Genome Res.">
        <title>Phylogeny-wide analysis of social amoeba genomes highlights ancient origins for complex intercellular communication.</title>
        <authorList>
            <person name="Heidel A.J."/>
            <person name="Lawal H.M."/>
            <person name="Felder M."/>
            <person name="Schilde C."/>
            <person name="Helps N.R."/>
            <person name="Tunggal B."/>
            <person name="Rivero F."/>
            <person name="John U."/>
            <person name="Schleicher M."/>
            <person name="Eichinger L."/>
            <person name="Platzer M."/>
            <person name="Noegel A.A."/>
            <person name="Schaap P."/>
            <person name="Gloeckner G."/>
        </authorList>
    </citation>
    <scope>NUCLEOTIDE SEQUENCE [LARGE SCALE GENOMIC DNA]</scope>
    <source>
        <strain evidence="3">ATCC 26659 / Pp 5 / PN500</strain>
    </source>
</reference>
<dbReference type="InParanoid" id="D3AZ52"/>
<accession>D3AZ52</accession>
<keyword evidence="3" id="KW-1185">Reference proteome</keyword>
<dbReference type="EMBL" id="ADBJ01000006">
    <property type="protein sequence ID" value="EFA85609.1"/>
    <property type="molecule type" value="Genomic_DNA"/>
</dbReference>
<comment type="caution">
    <text evidence="2">The sequence shown here is derived from an EMBL/GenBank/DDBJ whole genome shotgun (WGS) entry which is preliminary data.</text>
</comment>
<proteinExistence type="predicted"/>
<gene>
    <name evidence="2" type="ORF">PPL_01392</name>
</gene>
<evidence type="ECO:0000259" key="1">
    <source>
        <dbReference type="Pfam" id="PF13613"/>
    </source>
</evidence>
<feature type="domain" description="Transposase Helix-turn-helix" evidence="1">
    <location>
        <begin position="90"/>
        <end position="137"/>
    </location>
</feature>
<dbReference type="Pfam" id="PF13613">
    <property type="entry name" value="HTH_Tnp_4"/>
    <property type="match status" value="1"/>
</dbReference>
<name>D3AZ52_HETP5</name>